<accession>A0AB39XXV6</accession>
<organism evidence="2">
    <name type="scientific">Streptomyces sp. R33</name>
    <dbReference type="NCBI Taxonomy" id="3238629"/>
    <lineage>
        <taxon>Bacteria</taxon>
        <taxon>Bacillati</taxon>
        <taxon>Actinomycetota</taxon>
        <taxon>Actinomycetes</taxon>
        <taxon>Kitasatosporales</taxon>
        <taxon>Streptomycetaceae</taxon>
        <taxon>Streptomyces</taxon>
    </lineage>
</organism>
<gene>
    <name evidence="2" type="ORF">AB5J51_03435</name>
</gene>
<feature type="compositionally biased region" description="Low complexity" evidence="1">
    <location>
        <begin position="83"/>
        <end position="103"/>
    </location>
</feature>
<protein>
    <submittedName>
        <fullName evidence="2">Uncharacterized protein</fullName>
    </submittedName>
</protein>
<name>A0AB39XXV6_9ACTN</name>
<evidence type="ECO:0000313" key="2">
    <source>
        <dbReference type="EMBL" id="XDV62050.1"/>
    </source>
</evidence>
<dbReference type="AlphaFoldDB" id="A0AB39XXV6"/>
<feature type="region of interest" description="Disordered" evidence="1">
    <location>
        <begin position="59"/>
        <end position="129"/>
    </location>
</feature>
<proteinExistence type="predicted"/>
<sequence length="129" mass="13802">MTAQHRRSLPSRRRAIGFHFLDYVVHTCDVARALDLPFAPDPDILDAALPIALAVPNGADRTRPGAAFAPSHPEPTDSDTLTRILLHLGRSLSRGPSLRSRASPDMAPAHDGPQTQSVRPASSTASARP</sequence>
<dbReference type="EMBL" id="CP165727">
    <property type="protein sequence ID" value="XDV62050.1"/>
    <property type="molecule type" value="Genomic_DNA"/>
</dbReference>
<feature type="compositionally biased region" description="Polar residues" evidence="1">
    <location>
        <begin position="113"/>
        <end position="129"/>
    </location>
</feature>
<dbReference type="RefSeq" id="WP_369776771.1">
    <property type="nucleotide sequence ID" value="NZ_CP165727.1"/>
</dbReference>
<reference evidence="2" key="1">
    <citation type="submission" date="2024-08" db="EMBL/GenBank/DDBJ databases">
        <authorList>
            <person name="Yu S.T."/>
        </authorList>
    </citation>
    <scope>NUCLEOTIDE SEQUENCE</scope>
    <source>
        <strain evidence="2">R33</strain>
    </source>
</reference>
<evidence type="ECO:0000256" key="1">
    <source>
        <dbReference type="SAM" id="MobiDB-lite"/>
    </source>
</evidence>